<organism evidence="12 13">
    <name type="scientific">Sedimentibacter saalensis</name>
    <dbReference type="NCBI Taxonomy" id="130788"/>
    <lineage>
        <taxon>Bacteria</taxon>
        <taxon>Bacillati</taxon>
        <taxon>Bacillota</taxon>
        <taxon>Tissierellia</taxon>
        <taxon>Sedimentibacter</taxon>
    </lineage>
</organism>
<dbReference type="Pfam" id="PF02096">
    <property type="entry name" value="60KD_IMP"/>
    <property type="match status" value="1"/>
</dbReference>
<evidence type="ECO:0000313" key="12">
    <source>
        <dbReference type="EMBL" id="TWH83945.1"/>
    </source>
</evidence>
<evidence type="ECO:0000256" key="4">
    <source>
        <dbReference type="ARBA" id="ARBA00022692"/>
    </source>
</evidence>
<dbReference type="InterPro" id="IPR001708">
    <property type="entry name" value="YidC/ALB3/OXA1/COX18"/>
</dbReference>
<keyword evidence="3" id="KW-1003">Cell membrane</keyword>
<keyword evidence="4 9" id="KW-0812">Transmembrane</keyword>
<comment type="caution">
    <text evidence="12">The sequence shown here is derived from an EMBL/GenBank/DDBJ whole genome shotgun (WGS) entry which is preliminary data.</text>
</comment>
<evidence type="ECO:0000259" key="11">
    <source>
        <dbReference type="Pfam" id="PF02096"/>
    </source>
</evidence>
<protein>
    <submittedName>
        <fullName evidence="12">Protein translocase subunit yidC</fullName>
    </submittedName>
</protein>
<feature type="transmembrane region" description="Helical" evidence="10">
    <location>
        <begin position="95"/>
        <end position="118"/>
    </location>
</feature>
<sequence>MNLDFLAKPMGMLVKLLYDMVSVFDTQYLSAYAISIILSTIIFKLIVMPLTLKQTKSMKKMQELNPKIQELQEKYGKDPQTLQRKQMELYKEAEYSPFAGCLPMLIQFPILIAFFYVIRSPEVYVFKNLEAYDLINKAFFWINDLRYTENFIFEGGIVNGLSMGGMTLPFIGAAVPIFAAISAFTTYLTSKMTMSTQPAGNEQAMATQKSMNMMMPVMIFVFGVQFPAGLGLYWVVSNVFQLIQQYVIMNSSKNPKEELK</sequence>
<comment type="subcellular location">
    <subcellularLocation>
        <location evidence="1">Cell membrane</location>
        <topology evidence="1">Multi-pass membrane protein</topology>
    </subcellularLocation>
    <subcellularLocation>
        <location evidence="9">Membrane</location>
        <topology evidence="9">Multi-pass membrane protein</topology>
    </subcellularLocation>
</comment>
<evidence type="ECO:0000256" key="7">
    <source>
        <dbReference type="ARBA" id="ARBA00023136"/>
    </source>
</evidence>
<evidence type="ECO:0000256" key="8">
    <source>
        <dbReference type="ARBA" id="ARBA00023186"/>
    </source>
</evidence>
<keyword evidence="6 10" id="KW-1133">Transmembrane helix</keyword>
<evidence type="ECO:0000256" key="2">
    <source>
        <dbReference type="ARBA" id="ARBA00022448"/>
    </source>
</evidence>
<feature type="transmembrane region" description="Helical" evidence="10">
    <location>
        <begin position="168"/>
        <end position="188"/>
    </location>
</feature>
<dbReference type="OrthoDB" id="9780552at2"/>
<dbReference type="GO" id="GO:0051205">
    <property type="term" value="P:protein insertion into membrane"/>
    <property type="evidence" value="ECO:0007669"/>
    <property type="project" value="TreeGrafter"/>
</dbReference>
<keyword evidence="8" id="KW-0143">Chaperone</keyword>
<dbReference type="InterPro" id="IPR028055">
    <property type="entry name" value="YidC/Oxa/ALB_C"/>
</dbReference>
<keyword evidence="7 10" id="KW-0472">Membrane</keyword>
<dbReference type="GO" id="GO:0015031">
    <property type="term" value="P:protein transport"/>
    <property type="evidence" value="ECO:0007669"/>
    <property type="project" value="UniProtKB-KW"/>
</dbReference>
<keyword evidence="2" id="KW-0813">Transport</keyword>
<name>A0A562JLU3_9FIRM</name>
<dbReference type="EMBL" id="VLKH01000001">
    <property type="protein sequence ID" value="TWH83945.1"/>
    <property type="molecule type" value="Genomic_DNA"/>
</dbReference>
<dbReference type="GO" id="GO:0005886">
    <property type="term" value="C:plasma membrane"/>
    <property type="evidence" value="ECO:0007669"/>
    <property type="project" value="UniProtKB-SubCell"/>
</dbReference>
<dbReference type="NCBIfam" id="TIGR03592">
    <property type="entry name" value="yidC_oxa1_cterm"/>
    <property type="match status" value="1"/>
</dbReference>
<dbReference type="Proteomes" id="UP000315343">
    <property type="component" value="Unassembled WGS sequence"/>
</dbReference>
<dbReference type="PANTHER" id="PTHR12428">
    <property type="entry name" value="OXA1"/>
    <property type="match status" value="1"/>
</dbReference>
<accession>A0A562JLU3</accession>
<dbReference type="AlphaFoldDB" id="A0A562JLU3"/>
<evidence type="ECO:0000256" key="6">
    <source>
        <dbReference type="ARBA" id="ARBA00022989"/>
    </source>
</evidence>
<evidence type="ECO:0000256" key="9">
    <source>
        <dbReference type="RuleBase" id="RU003945"/>
    </source>
</evidence>
<evidence type="ECO:0000256" key="5">
    <source>
        <dbReference type="ARBA" id="ARBA00022927"/>
    </source>
</evidence>
<dbReference type="InterPro" id="IPR047196">
    <property type="entry name" value="YidC_ALB_C"/>
</dbReference>
<feature type="domain" description="Membrane insertase YidC/Oxa/ALB C-terminal" evidence="11">
    <location>
        <begin position="32"/>
        <end position="249"/>
    </location>
</feature>
<evidence type="ECO:0000256" key="10">
    <source>
        <dbReference type="SAM" id="Phobius"/>
    </source>
</evidence>
<dbReference type="PANTHER" id="PTHR12428:SF65">
    <property type="entry name" value="CYTOCHROME C OXIDASE ASSEMBLY PROTEIN COX18, MITOCHONDRIAL"/>
    <property type="match status" value="1"/>
</dbReference>
<evidence type="ECO:0000256" key="3">
    <source>
        <dbReference type="ARBA" id="ARBA00022475"/>
    </source>
</evidence>
<feature type="transmembrane region" description="Helical" evidence="10">
    <location>
        <begin position="217"/>
        <end position="236"/>
    </location>
</feature>
<dbReference type="GO" id="GO:0032977">
    <property type="term" value="F:membrane insertase activity"/>
    <property type="evidence" value="ECO:0007669"/>
    <property type="project" value="InterPro"/>
</dbReference>
<keyword evidence="5" id="KW-0653">Protein transport</keyword>
<comment type="similarity">
    <text evidence="9">Belongs to the OXA1/ALB3/YidC family.</text>
</comment>
<evidence type="ECO:0000313" key="13">
    <source>
        <dbReference type="Proteomes" id="UP000315343"/>
    </source>
</evidence>
<keyword evidence="13" id="KW-1185">Reference proteome</keyword>
<dbReference type="RefSeq" id="WP_145079618.1">
    <property type="nucleotide sequence ID" value="NZ_DAMBUX010000006.1"/>
</dbReference>
<reference evidence="12 13" key="1">
    <citation type="submission" date="2019-07" db="EMBL/GenBank/DDBJ databases">
        <title>Genomic Encyclopedia of Type Strains, Phase I: the one thousand microbial genomes (KMG-I) project.</title>
        <authorList>
            <person name="Kyrpides N."/>
        </authorList>
    </citation>
    <scope>NUCLEOTIDE SEQUENCE [LARGE SCALE GENOMIC DNA]</scope>
    <source>
        <strain evidence="12 13">DSM 13558</strain>
    </source>
</reference>
<gene>
    <name evidence="12" type="ORF">LY60_00567</name>
</gene>
<dbReference type="CDD" id="cd20070">
    <property type="entry name" value="5TM_YidC_Alb3"/>
    <property type="match status" value="1"/>
</dbReference>
<evidence type="ECO:0000256" key="1">
    <source>
        <dbReference type="ARBA" id="ARBA00004651"/>
    </source>
</evidence>
<proteinExistence type="inferred from homology"/>
<feature type="transmembrane region" description="Helical" evidence="10">
    <location>
        <begin position="29"/>
        <end position="52"/>
    </location>
</feature>